<keyword evidence="10" id="KW-0333">Golgi apparatus</keyword>
<dbReference type="PANTHER" id="PTHR15075">
    <property type="entry name" value="ALPHA-MANNOSIDE BETA-1,6-N-ACETYLGLUCOSAMINYLTRANSFERASE"/>
    <property type="match status" value="1"/>
</dbReference>
<evidence type="ECO:0000256" key="4">
    <source>
        <dbReference type="ARBA" id="ARBA00012671"/>
    </source>
</evidence>
<name>A0ABV0RTH5_9TELE</name>
<dbReference type="Proteomes" id="UP001434883">
    <property type="component" value="Unassembled WGS sequence"/>
</dbReference>
<evidence type="ECO:0000256" key="2">
    <source>
        <dbReference type="ARBA" id="ARBA00004922"/>
    </source>
</evidence>
<reference evidence="15 16" key="1">
    <citation type="submission" date="2021-06" db="EMBL/GenBank/DDBJ databases">
        <authorList>
            <person name="Palmer J.M."/>
        </authorList>
    </citation>
    <scope>NUCLEOTIDE SEQUENCE [LARGE SCALE GENOMIC DNA]</scope>
    <source>
        <strain evidence="15 16">XC_2019</strain>
        <tissue evidence="15">Muscle</tissue>
    </source>
</reference>
<evidence type="ECO:0000256" key="1">
    <source>
        <dbReference type="ARBA" id="ARBA00004323"/>
    </source>
</evidence>
<keyword evidence="5" id="KW-0328">Glycosyltransferase</keyword>
<dbReference type="Pfam" id="PF15024">
    <property type="entry name" value="Glyco_transf_18"/>
    <property type="match status" value="1"/>
</dbReference>
<evidence type="ECO:0000256" key="7">
    <source>
        <dbReference type="ARBA" id="ARBA00022692"/>
    </source>
</evidence>
<keyword evidence="12" id="KW-0325">Glycoprotein</keyword>
<keyword evidence="16" id="KW-1185">Reference proteome</keyword>
<feature type="domain" description="Glycosyltransferase family 18 catalytic" evidence="14">
    <location>
        <begin position="1"/>
        <end position="133"/>
    </location>
</feature>
<dbReference type="InterPro" id="IPR052105">
    <property type="entry name" value="MGAT5_Glycosyltransferase"/>
</dbReference>
<keyword evidence="7" id="KW-0812">Transmembrane</keyword>
<comment type="pathway">
    <text evidence="2">Protein modification; protein glycosylation.</text>
</comment>
<dbReference type="EMBL" id="JAHRIN010058954">
    <property type="protein sequence ID" value="MEQ2211494.1"/>
    <property type="molecule type" value="Genomic_DNA"/>
</dbReference>
<evidence type="ECO:0000256" key="12">
    <source>
        <dbReference type="ARBA" id="ARBA00023180"/>
    </source>
</evidence>
<sequence>MEVHGTVHGTSTVNLPSYVKNHGILSGRDLQFLLRETKWYFPLFQLFVGLSFPYEGPAPLEAIANGCTFLNPKFTPPKSSKNTDFFKGKPTLRELTSQHPYAEVYIGQPHVWTVDIENSAEVERALRSILSQKDFCHGQVMWPPLSALQVKMAEPGQSCKQVCQEAQLICEPSFFQHLNKDKDLESGDTVVPAYSETRHHCVFQSDLLLFSCAGAHQTLRRICPCRDYMKGQVALCKDCL</sequence>
<protein>
    <recommendedName>
        <fullName evidence="4">alpha-1,6-mannosyl-glycoprotein 6-beta-N-acetylglucosaminyltransferase</fullName>
        <ecNumber evidence="4">2.4.1.155</ecNumber>
    </recommendedName>
</protein>
<dbReference type="PANTHER" id="PTHR15075:SF5">
    <property type="entry name" value="ALPHA-1,6-MANNOSYLGLYCOPROTEIN 6-BETA-N-ACETYLGLUCOSAMINYLTRANSFERASE A"/>
    <property type="match status" value="1"/>
</dbReference>
<evidence type="ECO:0000256" key="11">
    <source>
        <dbReference type="ARBA" id="ARBA00023136"/>
    </source>
</evidence>
<evidence type="ECO:0000256" key="8">
    <source>
        <dbReference type="ARBA" id="ARBA00022968"/>
    </source>
</evidence>
<evidence type="ECO:0000313" key="16">
    <source>
        <dbReference type="Proteomes" id="UP001434883"/>
    </source>
</evidence>
<keyword evidence="6" id="KW-0808">Transferase</keyword>
<evidence type="ECO:0000256" key="10">
    <source>
        <dbReference type="ARBA" id="ARBA00023034"/>
    </source>
</evidence>
<comment type="caution">
    <text evidence="15">The sequence shown here is derived from an EMBL/GenBank/DDBJ whole genome shotgun (WGS) entry which is preliminary data.</text>
</comment>
<comment type="subcellular location">
    <subcellularLocation>
        <location evidence="1">Golgi apparatus membrane</location>
        <topology evidence="1">Single-pass type II membrane protein</topology>
    </subcellularLocation>
</comment>
<evidence type="ECO:0000256" key="6">
    <source>
        <dbReference type="ARBA" id="ARBA00022679"/>
    </source>
</evidence>
<evidence type="ECO:0000256" key="13">
    <source>
        <dbReference type="ARBA" id="ARBA00048243"/>
    </source>
</evidence>
<accession>A0ABV0RTH5</accession>
<dbReference type="InterPro" id="IPR026116">
    <property type="entry name" value="GT18_cat"/>
</dbReference>
<comment type="catalytic activity">
    <reaction evidence="13">
        <text>N(4)-{beta-D-GlcNAc-(1-&gt;2)-[beta-D-GlcNAc-(1-&gt;4)]-alpha-D-Man-(1-&gt;3)-[beta-D-GlcNAc-(1-&gt;2)-alpha-D-Man-(1-&gt;6)]-beta-D-Man-(1-&gt;4)-beta-D-GlcNAc-(1-&gt;4)-beta-D-GlcNAc}-L-asparaginyl-[protein] + UDP-N-acetyl-alpha-D-glucosamine = N(4)-{beta-D-GlcNAc-(1-&gt;2)-[beta-D-GlcNAc-(1-&gt;4)]-alpha-D-Man-(1-&gt;3)-[beta-D-GlcNAc-(1-&gt;2)-[beta-D-GlcNAc-(1-&gt;6)]-alpha-D-Man-(1-&gt;6)]-beta-D-Man-(1-&gt;4)-beta-D-GlcNAc-(1-&gt;4)-beta-D-GlcNAc}-L-asparaginyl-[protein] + UDP + H(+)</text>
        <dbReference type="Rhea" id="RHEA:16921"/>
        <dbReference type="Rhea" id="RHEA-COMP:14374"/>
        <dbReference type="Rhea" id="RHEA-COMP:14377"/>
        <dbReference type="ChEBI" id="CHEBI:15378"/>
        <dbReference type="ChEBI" id="CHEBI:57705"/>
        <dbReference type="ChEBI" id="CHEBI:58223"/>
        <dbReference type="ChEBI" id="CHEBI:139507"/>
        <dbReference type="ChEBI" id="CHEBI:139510"/>
        <dbReference type="EC" id="2.4.1.155"/>
    </reaction>
</comment>
<evidence type="ECO:0000259" key="14">
    <source>
        <dbReference type="Pfam" id="PF15024"/>
    </source>
</evidence>
<dbReference type="EC" id="2.4.1.155" evidence="4"/>
<evidence type="ECO:0000256" key="5">
    <source>
        <dbReference type="ARBA" id="ARBA00022676"/>
    </source>
</evidence>
<gene>
    <name evidence="15" type="primary">MGAT5_1</name>
    <name evidence="15" type="ORF">XENOCAPTIV_003769</name>
</gene>
<keyword evidence="8" id="KW-0735">Signal-anchor</keyword>
<proteinExistence type="inferred from homology"/>
<keyword evidence="9" id="KW-1133">Transmembrane helix</keyword>
<evidence type="ECO:0000256" key="3">
    <source>
        <dbReference type="ARBA" id="ARBA00007477"/>
    </source>
</evidence>
<comment type="similarity">
    <text evidence="3">Belongs to the glycosyltransferase 18 family.</text>
</comment>
<organism evidence="15 16">
    <name type="scientific">Xenoophorus captivus</name>
    <dbReference type="NCBI Taxonomy" id="1517983"/>
    <lineage>
        <taxon>Eukaryota</taxon>
        <taxon>Metazoa</taxon>
        <taxon>Chordata</taxon>
        <taxon>Craniata</taxon>
        <taxon>Vertebrata</taxon>
        <taxon>Euteleostomi</taxon>
        <taxon>Actinopterygii</taxon>
        <taxon>Neopterygii</taxon>
        <taxon>Teleostei</taxon>
        <taxon>Neoteleostei</taxon>
        <taxon>Acanthomorphata</taxon>
        <taxon>Ovalentaria</taxon>
        <taxon>Atherinomorphae</taxon>
        <taxon>Cyprinodontiformes</taxon>
        <taxon>Goodeidae</taxon>
        <taxon>Xenoophorus</taxon>
    </lineage>
</organism>
<keyword evidence="11" id="KW-0472">Membrane</keyword>
<evidence type="ECO:0000313" key="15">
    <source>
        <dbReference type="EMBL" id="MEQ2211494.1"/>
    </source>
</evidence>
<evidence type="ECO:0000256" key="9">
    <source>
        <dbReference type="ARBA" id="ARBA00022989"/>
    </source>
</evidence>